<keyword evidence="2" id="KW-1185">Reference proteome</keyword>
<keyword evidence="1" id="KW-0328">Glycosyltransferase</keyword>
<accession>A0ACC7LN50</accession>
<evidence type="ECO:0000313" key="2">
    <source>
        <dbReference type="Proteomes" id="UP001595191"/>
    </source>
</evidence>
<sequence length="380" mass="42113">MGNYRFILSGGGTGGHIYPAIAIANELKRRHPDAKFLFVGAKDRMEMEKVPQAGYEIEGLWITGLQRKLTLKNLMFPFKLISSLVKSGKIVSRFRPHAVVGTGGFASGPLLKVASGRGIPCVLQEQNSFAGITNKLLKDKVAKICVAYDGMEKFFPADKIVKTGNPVRGDLVDLQKDNQEAVDFFGLDRTKPILLILGGSLGARRINQLIEQKLDFFKAKGVQVIWQCGKLYFDEYKKYGSQDVKVFDFLNRMDFAYIAADMIISRAGAGSVSELCIVGKPVIFIPSPNVAEDHQTKNAEALVGQNAAILIKEKELDTEFDSVFSSLYESKEKQRALGLNIKKLAMPRATDHIVDEIERLLANGKQQTVSKNHQETTIKE</sequence>
<name>A0ACC7LN50_9FLAO</name>
<dbReference type="Proteomes" id="UP001595191">
    <property type="component" value="Unassembled WGS sequence"/>
</dbReference>
<keyword evidence="1" id="KW-0808">Transferase</keyword>
<dbReference type="EC" id="2.4.1.227" evidence="1"/>
<proteinExistence type="predicted"/>
<protein>
    <submittedName>
        <fullName evidence="1">Undecaprenyldiphospho-muramoylpentapeptide beta-N-acetylglucosaminyltransferase</fullName>
        <ecNumber evidence="1">2.4.1.227</ecNumber>
    </submittedName>
</protein>
<reference evidence="1" key="1">
    <citation type="submission" date="2024-09" db="EMBL/GenBank/DDBJ databases">
        <authorList>
            <person name="Liu J."/>
        </authorList>
    </citation>
    <scope>NUCLEOTIDE SEQUENCE</scope>
    <source>
        <strain evidence="1">NBU2967</strain>
    </source>
</reference>
<gene>
    <name evidence="1" type="primary">murG</name>
    <name evidence="1" type="ORF">ACEZ3G_14290</name>
</gene>
<evidence type="ECO:0000313" key="1">
    <source>
        <dbReference type="EMBL" id="MFH6604655.1"/>
    </source>
</evidence>
<comment type="caution">
    <text evidence="1">The sequence shown here is derived from an EMBL/GenBank/DDBJ whole genome shotgun (WGS) entry which is preliminary data.</text>
</comment>
<dbReference type="EMBL" id="JBHFPV010000004">
    <property type="protein sequence ID" value="MFH6604655.1"/>
    <property type="molecule type" value="Genomic_DNA"/>
</dbReference>
<organism evidence="1 2">
    <name type="scientific">Meishania litoralis</name>
    <dbReference type="NCBI Taxonomy" id="3434685"/>
    <lineage>
        <taxon>Bacteria</taxon>
        <taxon>Pseudomonadati</taxon>
        <taxon>Bacteroidota</taxon>
        <taxon>Flavobacteriia</taxon>
        <taxon>Flavobacteriales</taxon>
        <taxon>Flavobacteriaceae</taxon>
        <taxon>Meishania</taxon>
    </lineage>
</organism>